<name>R3WNX4_9ENTE</name>
<dbReference type="InterPro" id="IPR003777">
    <property type="entry name" value="XdhC_CoxI"/>
</dbReference>
<dbReference type="Gene3D" id="3.40.50.720">
    <property type="entry name" value="NAD(P)-binding Rossmann-like Domain"/>
    <property type="match status" value="1"/>
</dbReference>
<dbReference type="InterPro" id="IPR027051">
    <property type="entry name" value="XdhC_Rossmann_dom"/>
</dbReference>
<dbReference type="eggNOG" id="COG1975">
    <property type="taxonomic scope" value="Bacteria"/>
</dbReference>
<protein>
    <recommendedName>
        <fullName evidence="5">Xanthine dehydrogenase accessory factor</fullName>
    </recommendedName>
</protein>
<evidence type="ECO:0000313" key="3">
    <source>
        <dbReference type="EMBL" id="EOL43515.1"/>
    </source>
</evidence>
<organism evidence="3 4">
    <name type="scientific">Enterococcus caccae ATCC BAA-1240</name>
    <dbReference type="NCBI Taxonomy" id="1158612"/>
    <lineage>
        <taxon>Bacteria</taxon>
        <taxon>Bacillati</taxon>
        <taxon>Bacillota</taxon>
        <taxon>Bacilli</taxon>
        <taxon>Lactobacillales</taxon>
        <taxon>Enterococcaceae</taxon>
        <taxon>Enterococcus</taxon>
    </lineage>
</organism>
<keyword evidence="4" id="KW-1185">Reference proteome</keyword>
<evidence type="ECO:0000259" key="1">
    <source>
        <dbReference type="Pfam" id="PF02625"/>
    </source>
</evidence>
<dbReference type="EMBL" id="AJAU01000022">
    <property type="protein sequence ID" value="EOL43515.1"/>
    <property type="molecule type" value="Genomic_DNA"/>
</dbReference>
<evidence type="ECO:0000313" key="4">
    <source>
        <dbReference type="Proteomes" id="UP000013840"/>
    </source>
</evidence>
<dbReference type="Proteomes" id="UP000013840">
    <property type="component" value="Unassembled WGS sequence"/>
</dbReference>
<evidence type="ECO:0000259" key="2">
    <source>
        <dbReference type="Pfam" id="PF13478"/>
    </source>
</evidence>
<dbReference type="InterPro" id="IPR052698">
    <property type="entry name" value="MoCofactor_Util/Proc"/>
</dbReference>
<sequence>MKELFLQANEAIKRKEDTVIVTVSASLGSTPRGVGARMLVGKSGRIVGTVGGGAVEFRGEKIAKQVLKDHKSRAEKFILAPNDVVDLGMICGGNVELFFQYLSWKEPNVQIICKEIIKHYENNQQCWLLTELNAEGTNCFGLYSFETGLIGNVSANLKKTQFGARVSQANVNGHIYSIEPLLQIGKVFVFGGGHVAQALVPVLKTLDFYCVVLDDRKKFLTEAVFPDADQRIVIDFSNVTASIEITEADYAIIMTRGHQLDFLLVKQLLETSAYYIGVMGSSQKIATQIEKLKKCGFSMEEIDRINMPIGLKINAETPAELAISVAGELIRKRAISRENLSK</sequence>
<proteinExistence type="predicted"/>
<accession>R3WNX4</accession>
<dbReference type="PANTHER" id="PTHR30388">
    <property type="entry name" value="ALDEHYDE OXIDOREDUCTASE MOLYBDENUM COFACTOR ASSEMBLY PROTEIN"/>
    <property type="match status" value="1"/>
</dbReference>
<reference evidence="3 4" key="1">
    <citation type="submission" date="2013-02" db="EMBL/GenBank/DDBJ databases">
        <title>The Genome Sequence of Enterococcus caccae BAA-1240.</title>
        <authorList>
            <consortium name="The Broad Institute Genome Sequencing Platform"/>
            <consortium name="The Broad Institute Genome Sequencing Center for Infectious Disease"/>
            <person name="Earl A.M."/>
            <person name="Gilmore M.S."/>
            <person name="Lebreton F."/>
            <person name="Walker B."/>
            <person name="Young S.K."/>
            <person name="Zeng Q."/>
            <person name="Gargeya S."/>
            <person name="Fitzgerald M."/>
            <person name="Haas B."/>
            <person name="Abouelleil A."/>
            <person name="Alvarado L."/>
            <person name="Arachchi H.M."/>
            <person name="Berlin A.M."/>
            <person name="Chapman S.B."/>
            <person name="Dewar J."/>
            <person name="Goldberg J."/>
            <person name="Griggs A."/>
            <person name="Gujja S."/>
            <person name="Hansen M."/>
            <person name="Howarth C."/>
            <person name="Imamovic A."/>
            <person name="Larimer J."/>
            <person name="McCowan C."/>
            <person name="Murphy C."/>
            <person name="Neiman D."/>
            <person name="Pearson M."/>
            <person name="Priest M."/>
            <person name="Roberts A."/>
            <person name="Saif S."/>
            <person name="Shea T."/>
            <person name="Sisk P."/>
            <person name="Sykes S."/>
            <person name="Wortman J."/>
            <person name="Nusbaum C."/>
            <person name="Birren B."/>
        </authorList>
    </citation>
    <scope>NUCLEOTIDE SEQUENCE [LARGE SCALE GENOMIC DNA]</scope>
    <source>
        <strain evidence="3 4">ATCC BAA-1240</strain>
    </source>
</reference>
<evidence type="ECO:0008006" key="5">
    <source>
        <dbReference type="Google" id="ProtNLM"/>
    </source>
</evidence>
<dbReference type="AlphaFoldDB" id="R3WNX4"/>
<feature type="domain" description="XdhC- CoxI" evidence="1">
    <location>
        <begin position="12"/>
        <end position="76"/>
    </location>
</feature>
<dbReference type="Pfam" id="PF13478">
    <property type="entry name" value="XdhC_C"/>
    <property type="match status" value="1"/>
</dbReference>
<dbReference type="PATRIC" id="fig|1158612.3.peg.2811"/>
<dbReference type="OrthoDB" id="9773039at2"/>
<gene>
    <name evidence="3" type="ORF">UC7_02845</name>
</gene>
<dbReference type="PANTHER" id="PTHR30388:SF6">
    <property type="entry name" value="XANTHINE DEHYDROGENASE SUBUNIT A-RELATED"/>
    <property type="match status" value="1"/>
</dbReference>
<dbReference type="RefSeq" id="WP_010772926.1">
    <property type="nucleotide sequence ID" value="NZ_KB946335.1"/>
</dbReference>
<comment type="caution">
    <text evidence="3">The sequence shown here is derived from an EMBL/GenBank/DDBJ whole genome shotgun (WGS) entry which is preliminary data.</text>
</comment>
<dbReference type="STRING" id="317735.RU98_GL000018"/>
<feature type="domain" description="XdhC Rossmann" evidence="2">
    <location>
        <begin position="187"/>
        <end position="329"/>
    </location>
</feature>
<dbReference type="Pfam" id="PF02625">
    <property type="entry name" value="XdhC_CoxI"/>
    <property type="match status" value="1"/>
</dbReference>